<proteinExistence type="predicted"/>
<evidence type="ECO:0000313" key="2">
    <source>
        <dbReference type="Proteomes" id="UP000434580"/>
    </source>
</evidence>
<name>A0A5S9P801_9GAMM</name>
<gene>
    <name evidence="1" type="ORF">DPBNPPHM_03745</name>
</gene>
<accession>A0A5S9P801</accession>
<dbReference type="Proteomes" id="UP000434580">
    <property type="component" value="Unassembled WGS sequence"/>
</dbReference>
<organism evidence="1 2">
    <name type="scientific">BD1-7 clade bacterium</name>
    <dbReference type="NCBI Taxonomy" id="2029982"/>
    <lineage>
        <taxon>Bacteria</taxon>
        <taxon>Pseudomonadati</taxon>
        <taxon>Pseudomonadota</taxon>
        <taxon>Gammaproteobacteria</taxon>
        <taxon>Cellvibrionales</taxon>
        <taxon>Spongiibacteraceae</taxon>
        <taxon>BD1-7 clade</taxon>
    </lineage>
</organism>
<sequence>MGEVSLKPVFENYSFTTEPRFYFSAKEALFGSEFYLKIECQIDRQIG</sequence>
<dbReference type="EMBL" id="CACSII010000007">
    <property type="protein sequence ID" value="CAA0099666.1"/>
    <property type="molecule type" value="Genomic_DNA"/>
</dbReference>
<evidence type="ECO:0000313" key="1">
    <source>
        <dbReference type="EMBL" id="CAA0099666.1"/>
    </source>
</evidence>
<protein>
    <submittedName>
        <fullName evidence="1">Uncharacterized protein</fullName>
    </submittedName>
</protein>
<dbReference type="AlphaFoldDB" id="A0A5S9P801"/>
<reference evidence="1 2" key="1">
    <citation type="submission" date="2019-11" db="EMBL/GenBank/DDBJ databases">
        <authorList>
            <person name="Holert J."/>
        </authorList>
    </citation>
    <scope>NUCLEOTIDE SEQUENCE [LARGE SCALE GENOMIC DNA]</scope>
    <source>
        <strain evidence="1">BC5_2</strain>
    </source>
</reference>